<dbReference type="PANTHER" id="PTHR43542:SF1">
    <property type="entry name" value="METHYLTRANSFERASE"/>
    <property type="match status" value="1"/>
</dbReference>
<accession>A0A921GDH6</accession>
<dbReference type="EMBL" id="DYWQ01000012">
    <property type="protein sequence ID" value="HJF44337.1"/>
    <property type="molecule type" value="Genomic_DNA"/>
</dbReference>
<dbReference type="PANTHER" id="PTHR43542">
    <property type="entry name" value="METHYLTRANSFERASE"/>
    <property type="match status" value="1"/>
</dbReference>
<dbReference type="RefSeq" id="WP_274958425.1">
    <property type="nucleotide sequence ID" value="NZ_DYWQ01000012.1"/>
</dbReference>
<dbReference type="CDD" id="cd02440">
    <property type="entry name" value="AdoMet_MTases"/>
    <property type="match status" value="1"/>
</dbReference>
<proteinExistence type="predicted"/>
<dbReference type="InterPro" id="IPR029063">
    <property type="entry name" value="SAM-dependent_MTases_sf"/>
</dbReference>
<dbReference type="SUPFAM" id="SSF53335">
    <property type="entry name" value="S-adenosyl-L-methionine-dependent methyltransferases"/>
    <property type="match status" value="1"/>
</dbReference>
<reference evidence="3" key="1">
    <citation type="journal article" date="2021" name="PeerJ">
        <title>Extensive microbial diversity within the chicken gut microbiome revealed by metagenomics and culture.</title>
        <authorList>
            <person name="Gilroy R."/>
            <person name="Ravi A."/>
            <person name="Getino M."/>
            <person name="Pursley I."/>
            <person name="Horton D.L."/>
            <person name="Alikhan N.F."/>
            <person name="Baker D."/>
            <person name="Gharbi K."/>
            <person name="Hall N."/>
            <person name="Watson M."/>
            <person name="Adriaenssens E.M."/>
            <person name="Foster-Nyarko E."/>
            <person name="Jarju S."/>
            <person name="Secka A."/>
            <person name="Antonio M."/>
            <person name="Oren A."/>
            <person name="Chaudhuri R.R."/>
            <person name="La Ragione R."/>
            <person name="Hildebrand F."/>
            <person name="Pallen M.J."/>
        </authorList>
    </citation>
    <scope>NUCLEOTIDE SEQUENCE</scope>
    <source>
        <strain evidence="3">CHK124-7917</strain>
    </source>
</reference>
<evidence type="ECO:0000256" key="1">
    <source>
        <dbReference type="ARBA" id="ARBA00022603"/>
    </source>
</evidence>
<dbReference type="GO" id="GO:0008168">
    <property type="term" value="F:methyltransferase activity"/>
    <property type="evidence" value="ECO:0007669"/>
    <property type="project" value="UniProtKB-KW"/>
</dbReference>
<name>A0A921GDH6_9ACTN</name>
<evidence type="ECO:0000313" key="4">
    <source>
        <dbReference type="Proteomes" id="UP000697330"/>
    </source>
</evidence>
<gene>
    <name evidence="3" type="ORF">K8U72_00915</name>
</gene>
<dbReference type="AlphaFoldDB" id="A0A921GDH6"/>
<dbReference type="InterPro" id="IPR002052">
    <property type="entry name" value="DNA_methylase_N6_adenine_CS"/>
</dbReference>
<dbReference type="PROSITE" id="PS00092">
    <property type="entry name" value="N6_MTASE"/>
    <property type="match status" value="1"/>
</dbReference>
<dbReference type="Pfam" id="PF03602">
    <property type="entry name" value="Cons_hypoth95"/>
    <property type="match status" value="1"/>
</dbReference>
<dbReference type="Proteomes" id="UP000697330">
    <property type="component" value="Unassembled WGS sequence"/>
</dbReference>
<organism evidence="3 4">
    <name type="scientific">Thermophilibacter provencensis</name>
    <dbReference type="NCBI Taxonomy" id="1852386"/>
    <lineage>
        <taxon>Bacteria</taxon>
        <taxon>Bacillati</taxon>
        <taxon>Actinomycetota</taxon>
        <taxon>Coriobacteriia</taxon>
        <taxon>Coriobacteriales</taxon>
        <taxon>Atopobiaceae</taxon>
        <taxon>Thermophilibacter</taxon>
    </lineage>
</organism>
<dbReference type="Gene3D" id="3.40.50.150">
    <property type="entry name" value="Vaccinia Virus protein VP39"/>
    <property type="match status" value="1"/>
</dbReference>
<evidence type="ECO:0000256" key="2">
    <source>
        <dbReference type="ARBA" id="ARBA00022679"/>
    </source>
</evidence>
<protein>
    <submittedName>
        <fullName evidence="3">RsmD family RNA methyltransferase</fullName>
    </submittedName>
</protein>
<evidence type="ECO:0000313" key="3">
    <source>
        <dbReference type="EMBL" id="HJF44337.1"/>
    </source>
</evidence>
<reference evidence="3" key="2">
    <citation type="submission" date="2021-09" db="EMBL/GenBank/DDBJ databases">
        <authorList>
            <person name="Gilroy R."/>
        </authorList>
    </citation>
    <scope>NUCLEOTIDE SEQUENCE</scope>
    <source>
        <strain evidence="3">CHK124-7917</strain>
    </source>
</reference>
<keyword evidence="2" id="KW-0808">Transferase</keyword>
<dbReference type="GO" id="GO:0003676">
    <property type="term" value="F:nucleic acid binding"/>
    <property type="evidence" value="ECO:0007669"/>
    <property type="project" value="InterPro"/>
</dbReference>
<dbReference type="PIRSF" id="PIRSF004553">
    <property type="entry name" value="CHP00095"/>
    <property type="match status" value="1"/>
</dbReference>
<sequence length="205" mass="20990">MRIVGGKWRGRAIEAPRGRDVTRPTTDRTRERVASMVLSAMGLDLSGRAVLDAFAGSGAMGFELLSRGAARATFVDRDRRAVALVRRTAASLGARPGEFFSLAGDVCALVGRGLPGAPFDVVFLDPPYAMGADAVSGLVSGLAGTGQLAPGAVVVYEHAARTPGLSCAGLDLVRSKTHGVSTVDLLTYDTPSGGAHALAAGPEGE</sequence>
<dbReference type="InterPro" id="IPR004398">
    <property type="entry name" value="RNA_MeTrfase_RsmD"/>
</dbReference>
<dbReference type="GO" id="GO:0031167">
    <property type="term" value="P:rRNA methylation"/>
    <property type="evidence" value="ECO:0007669"/>
    <property type="project" value="InterPro"/>
</dbReference>
<comment type="caution">
    <text evidence="3">The sequence shown here is derived from an EMBL/GenBank/DDBJ whole genome shotgun (WGS) entry which is preliminary data.</text>
</comment>
<keyword evidence="1 3" id="KW-0489">Methyltransferase</keyword>